<feature type="transmembrane region" description="Helical" evidence="1">
    <location>
        <begin position="240"/>
        <end position="258"/>
    </location>
</feature>
<evidence type="ECO:0000313" key="3">
    <source>
        <dbReference type="Proteomes" id="UP000315750"/>
    </source>
</evidence>
<proteinExistence type="predicted"/>
<accession>A0A518AUQ0</accession>
<feature type="transmembrane region" description="Helical" evidence="1">
    <location>
        <begin position="193"/>
        <end position="214"/>
    </location>
</feature>
<dbReference type="Proteomes" id="UP000315750">
    <property type="component" value="Chromosome"/>
</dbReference>
<evidence type="ECO:0000256" key="1">
    <source>
        <dbReference type="SAM" id="Phobius"/>
    </source>
</evidence>
<reference evidence="2 3" key="1">
    <citation type="submission" date="2019-02" db="EMBL/GenBank/DDBJ databases">
        <title>Deep-cultivation of Planctomycetes and their phenomic and genomic characterization uncovers novel biology.</title>
        <authorList>
            <person name="Wiegand S."/>
            <person name="Jogler M."/>
            <person name="Boedeker C."/>
            <person name="Pinto D."/>
            <person name="Vollmers J."/>
            <person name="Rivas-Marin E."/>
            <person name="Kohn T."/>
            <person name="Peeters S.H."/>
            <person name="Heuer A."/>
            <person name="Rast P."/>
            <person name="Oberbeckmann S."/>
            <person name="Bunk B."/>
            <person name="Jeske O."/>
            <person name="Meyerdierks A."/>
            <person name="Storesund J.E."/>
            <person name="Kallscheuer N."/>
            <person name="Luecker S."/>
            <person name="Lage O.M."/>
            <person name="Pohl T."/>
            <person name="Merkel B.J."/>
            <person name="Hornburger P."/>
            <person name="Mueller R.-W."/>
            <person name="Bruemmer F."/>
            <person name="Labrenz M."/>
            <person name="Spormann A.M."/>
            <person name="Op den Camp H."/>
            <person name="Overmann J."/>
            <person name="Amann R."/>
            <person name="Jetten M.S.M."/>
            <person name="Mascher T."/>
            <person name="Medema M.H."/>
            <person name="Devos D.P."/>
            <person name="Kaster A.-K."/>
            <person name="Ovreas L."/>
            <person name="Rohde M."/>
            <person name="Galperin M.Y."/>
            <person name="Jogler C."/>
        </authorList>
    </citation>
    <scope>NUCLEOTIDE SEQUENCE [LARGE SCALE GENOMIC DNA]</scope>
    <source>
        <strain evidence="2 3">Pan181</strain>
    </source>
</reference>
<dbReference type="KEGG" id="amuc:Pan181_46810"/>
<dbReference type="OrthoDB" id="255740at2"/>
<feature type="transmembrane region" description="Helical" evidence="1">
    <location>
        <begin position="163"/>
        <end position="186"/>
    </location>
</feature>
<dbReference type="RefSeq" id="WP_145250437.1">
    <property type="nucleotide sequence ID" value="NZ_CP036278.1"/>
</dbReference>
<dbReference type="GO" id="GO:0140359">
    <property type="term" value="F:ABC-type transporter activity"/>
    <property type="evidence" value="ECO:0007669"/>
    <property type="project" value="InterPro"/>
</dbReference>
<sequence>MNIGLLGKTLREVRLGTAMIALGLFGVNILLTVLIPKVEENMGRVFDRIPLAKTMLQALLGTEFGDNMTAQAMSAVLWVHPIVLALLWYHAISVSTRFPAGETERATVDFLLGLPVSRWQVYWTEVLVFISTGVVLIATGFIGHRLASPAMPEDMRPDAMTSLMIMSNMLCVYLAVGGIGFCVSSFQSKRGHAIAIVFAIVLVSFLLNFAAQLWDEVKPFAFLGILQYYRPAVIMGNGEYPIGDVLVLLGIATVGLVAGSQTTSHRSICTT</sequence>
<dbReference type="AlphaFoldDB" id="A0A518AUQ0"/>
<keyword evidence="1" id="KW-1133">Transmembrane helix</keyword>
<keyword evidence="1" id="KW-0472">Membrane</keyword>
<feature type="transmembrane region" description="Helical" evidence="1">
    <location>
        <begin position="121"/>
        <end position="143"/>
    </location>
</feature>
<organism evidence="2 3">
    <name type="scientific">Aeoliella mucimassa</name>
    <dbReference type="NCBI Taxonomy" id="2527972"/>
    <lineage>
        <taxon>Bacteria</taxon>
        <taxon>Pseudomonadati</taxon>
        <taxon>Planctomycetota</taxon>
        <taxon>Planctomycetia</taxon>
        <taxon>Pirellulales</taxon>
        <taxon>Lacipirellulaceae</taxon>
        <taxon>Aeoliella</taxon>
    </lineage>
</organism>
<dbReference type="EMBL" id="CP036278">
    <property type="protein sequence ID" value="QDU58445.1"/>
    <property type="molecule type" value="Genomic_DNA"/>
</dbReference>
<dbReference type="Pfam" id="PF12679">
    <property type="entry name" value="ABC2_membrane_2"/>
    <property type="match status" value="1"/>
</dbReference>
<protein>
    <submittedName>
        <fullName evidence="2">ABC-2 family transporter protein</fullName>
    </submittedName>
</protein>
<name>A0A518AUQ0_9BACT</name>
<feature type="transmembrane region" description="Helical" evidence="1">
    <location>
        <begin position="68"/>
        <end position="89"/>
    </location>
</feature>
<dbReference type="GO" id="GO:0005886">
    <property type="term" value="C:plasma membrane"/>
    <property type="evidence" value="ECO:0007669"/>
    <property type="project" value="UniProtKB-SubCell"/>
</dbReference>
<feature type="transmembrane region" description="Helical" evidence="1">
    <location>
        <begin position="12"/>
        <end position="35"/>
    </location>
</feature>
<gene>
    <name evidence="2" type="ORF">Pan181_46810</name>
</gene>
<evidence type="ECO:0000313" key="2">
    <source>
        <dbReference type="EMBL" id="QDU58445.1"/>
    </source>
</evidence>
<keyword evidence="1" id="KW-0812">Transmembrane</keyword>
<keyword evidence="3" id="KW-1185">Reference proteome</keyword>